<protein>
    <submittedName>
        <fullName evidence="2">Uncharacterized protein</fullName>
    </submittedName>
</protein>
<gene>
    <name evidence="2" type="ORF">SAMN05421676_103126</name>
</gene>
<dbReference type="OrthoDB" id="9949299at2"/>
<evidence type="ECO:0000313" key="2">
    <source>
        <dbReference type="EMBL" id="SET17428.1"/>
    </source>
</evidence>
<keyword evidence="1" id="KW-0732">Signal</keyword>
<feature type="signal peptide" evidence="1">
    <location>
        <begin position="1"/>
        <end position="25"/>
    </location>
</feature>
<evidence type="ECO:0000313" key="3">
    <source>
        <dbReference type="Proteomes" id="UP000199095"/>
    </source>
</evidence>
<name>A0A1I0CDH9_9BACI</name>
<dbReference type="AlphaFoldDB" id="A0A1I0CDH9"/>
<sequence length="142" mass="16872">MRKSLVIMFVAAFLLICTLSVHVSADKHLAIWNKETFQNHAEKIPLLLQERLAEWKKTWEKQTDKADKQMNSNLDYFHVTTSRDAKQNINNYEKDYETRLQETKTTLLDMDFTDFERIKKEEINEEISEDVEGFLEELLAEK</sequence>
<proteinExistence type="predicted"/>
<accession>A0A1I0CDH9</accession>
<evidence type="ECO:0000256" key="1">
    <source>
        <dbReference type="SAM" id="SignalP"/>
    </source>
</evidence>
<dbReference type="EMBL" id="FOHJ01000003">
    <property type="protein sequence ID" value="SET17428.1"/>
    <property type="molecule type" value="Genomic_DNA"/>
</dbReference>
<keyword evidence="3" id="KW-1185">Reference proteome</keyword>
<dbReference type="RefSeq" id="WP_093132753.1">
    <property type="nucleotide sequence ID" value="NZ_FOHJ01000003.1"/>
</dbReference>
<dbReference type="STRING" id="237682.SAMN05421676_103126"/>
<reference evidence="3" key="1">
    <citation type="submission" date="2016-10" db="EMBL/GenBank/DDBJ databases">
        <authorList>
            <person name="Varghese N."/>
            <person name="Submissions S."/>
        </authorList>
    </citation>
    <scope>NUCLEOTIDE SEQUENCE [LARGE SCALE GENOMIC DNA]</scope>
    <source>
        <strain evidence="3">CGMCC 1.3566</strain>
    </source>
</reference>
<dbReference type="Proteomes" id="UP000199095">
    <property type="component" value="Unassembled WGS sequence"/>
</dbReference>
<organism evidence="2 3">
    <name type="scientific">Salinibacillus kushneri</name>
    <dbReference type="NCBI Taxonomy" id="237682"/>
    <lineage>
        <taxon>Bacteria</taxon>
        <taxon>Bacillati</taxon>
        <taxon>Bacillota</taxon>
        <taxon>Bacilli</taxon>
        <taxon>Bacillales</taxon>
        <taxon>Bacillaceae</taxon>
        <taxon>Salinibacillus</taxon>
    </lineage>
</organism>
<feature type="chain" id="PRO_5011486451" evidence="1">
    <location>
        <begin position="26"/>
        <end position="142"/>
    </location>
</feature>